<keyword evidence="1" id="KW-1133">Transmembrane helix</keyword>
<dbReference type="RefSeq" id="WP_135152623.1">
    <property type="nucleotide sequence ID" value="NZ_SOMN01000017.1"/>
</dbReference>
<protein>
    <submittedName>
        <fullName evidence="3">Phosphodiester glycosidase family protein</fullName>
    </submittedName>
</protein>
<gene>
    <name evidence="3" type="ORF">E2980_13035</name>
</gene>
<dbReference type="PANTHER" id="PTHR40446">
    <property type="entry name" value="N-ACETYLGLUCOSAMINE-1-PHOSPHODIESTER ALPHA-N-ACETYLGLUCOSAMINIDASE"/>
    <property type="match status" value="1"/>
</dbReference>
<dbReference type="AlphaFoldDB" id="A0A4Y8LVW4"/>
<evidence type="ECO:0000256" key="1">
    <source>
        <dbReference type="SAM" id="Phobius"/>
    </source>
</evidence>
<keyword evidence="4" id="KW-1185">Reference proteome</keyword>
<evidence type="ECO:0000313" key="3">
    <source>
        <dbReference type="EMBL" id="TFE25834.1"/>
    </source>
</evidence>
<keyword evidence="3" id="KW-0378">Hydrolase</keyword>
<feature type="domain" description="Phosphodiester glycosidase" evidence="2">
    <location>
        <begin position="180"/>
        <end position="359"/>
    </location>
</feature>
<dbReference type="Proteomes" id="UP000297900">
    <property type="component" value="Unassembled WGS sequence"/>
</dbReference>
<proteinExistence type="predicted"/>
<evidence type="ECO:0000313" key="4">
    <source>
        <dbReference type="Proteomes" id="UP000297900"/>
    </source>
</evidence>
<accession>A0A4Y8LVW4</accession>
<name>A0A4Y8LVW4_9BACL</name>
<keyword evidence="1" id="KW-0472">Membrane</keyword>
<sequence length="360" mass="38680">MSAASIRSVNRTLLLACTPFVGMLVWMLVSNVGIELSEATFPMNARKSVLADPVAPAAKAIKGLGQAQAIAKETGKSIQRQLTLYNKTNADMKKIASLASAQAGRPYQIYDRRITRKLGAPAATIQSDKLQAQLFYLGTRNFRSYALKVKLKDESAMKLVLGNDKHGGAETTLAAVNRYKAAIGVNAGGFADSGGKRYPLSTTVVDGEYVGGFQPSYKDLFFVGLNGNNKLVGGKFSSKQQLDALGPKFGASFVPVLLQDGRKTSIPSKWQSSPKRAPRTVIASYKDDQLLFLVADGYNESGSSGATLAEMQILLQRYGALDGYNLDGGGSTSLVFNGRVINNPSDGNLRKLPTNFLFFK</sequence>
<reference evidence="3 4" key="1">
    <citation type="submission" date="2019-03" db="EMBL/GenBank/DDBJ databases">
        <title>Cohnella endophytica sp. nov., a novel endophytic bacterium isolated from bark of Sonneratia apetala.</title>
        <authorList>
            <person name="Tuo L."/>
        </authorList>
    </citation>
    <scope>NUCLEOTIDE SEQUENCE [LARGE SCALE GENOMIC DNA]</scope>
    <source>
        <strain evidence="3 4">CCTCC AB 208254</strain>
    </source>
</reference>
<keyword evidence="3" id="KW-0326">Glycosidase</keyword>
<comment type="caution">
    <text evidence="3">The sequence shown here is derived from an EMBL/GenBank/DDBJ whole genome shotgun (WGS) entry which is preliminary data.</text>
</comment>
<dbReference type="PANTHER" id="PTHR40446:SF2">
    <property type="entry name" value="N-ACETYLGLUCOSAMINE-1-PHOSPHODIESTER ALPHA-N-ACETYLGLUCOSAMINIDASE"/>
    <property type="match status" value="1"/>
</dbReference>
<dbReference type="EMBL" id="SOMN01000017">
    <property type="protein sequence ID" value="TFE25834.1"/>
    <property type="molecule type" value="Genomic_DNA"/>
</dbReference>
<dbReference type="InterPro" id="IPR018711">
    <property type="entry name" value="NAGPA"/>
</dbReference>
<dbReference type="Pfam" id="PF09992">
    <property type="entry name" value="NAGPA"/>
    <property type="match status" value="1"/>
</dbReference>
<dbReference type="OrthoDB" id="9816453at2"/>
<keyword evidence="1" id="KW-0812">Transmembrane</keyword>
<dbReference type="GO" id="GO:0016798">
    <property type="term" value="F:hydrolase activity, acting on glycosyl bonds"/>
    <property type="evidence" value="ECO:0007669"/>
    <property type="project" value="UniProtKB-KW"/>
</dbReference>
<organism evidence="3 4">
    <name type="scientific">Cohnella luojiensis</name>
    <dbReference type="NCBI Taxonomy" id="652876"/>
    <lineage>
        <taxon>Bacteria</taxon>
        <taxon>Bacillati</taxon>
        <taxon>Bacillota</taxon>
        <taxon>Bacilli</taxon>
        <taxon>Bacillales</taxon>
        <taxon>Paenibacillaceae</taxon>
        <taxon>Cohnella</taxon>
    </lineage>
</organism>
<evidence type="ECO:0000259" key="2">
    <source>
        <dbReference type="Pfam" id="PF09992"/>
    </source>
</evidence>
<feature type="transmembrane region" description="Helical" evidence="1">
    <location>
        <begin position="12"/>
        <end position="29"/>
    </location>
</feature>